<keyword evidence="5" id="KW-0479">Metal-binding</keyword>
<evidence type="ECO:0000256" key="7">
    <source>
        <dbReference type="ARBA" id="ARBA00022840"/>
    </source>
</evidence>
<keyword evidence="6 11" id="KW-0547">Nucleotide-binding</keyword>
<evidence type="ECO:0000259" key="12">
    <source>
        <dbReference type="Pfam" id="PF02875"/>
    </source>
</evidence>
<comment type="caution">
    <text evidence="14">The sequence shown here is derived from an EMBL/GenBank/DDBJ whole genome shotgun (WGS) entry which is preliminary data.</text>
</comment>
<dbReference type="AlphaFoldDB" id="A0A9D1LCE1"/>
<evidence type="ECO:0000256" key="1">
    <source>
        <dbReference type="ARBA" id="ARBA00001946"/>
    </source>
</evidence>
<dbReference type="EMBL" id="DVMU01000163">
    <property type="protein sequence ID" value="HIU34345.1"/>
    <property type="molecule type" value="Genomic_DNA"/>
</dbReference>
<dbReference type="EC" id="6.3.2.17" evidence="3"/>
<evidence type="ECO:0000256" key="4">
    <source>
        <dbReference type="ARBA" id="ARBA00022598"/>
    </source>
</evidence>
<dbReference type="GO" id="GO:0004326">
    <property type="term" value="F:tetrahydrofolylpolyglutamate synthase activity"/>
    <property type="evidence" value="ECO:0007669"/>
    <property type="project" value="UniProtKB-EC"/>
</dbReference>
<reference evidence="14" key="1">
    <citation type="submission" date="2020-10" db="EMBL/GenBank/DDBJ databases">
        <authorList>
            <person name="Gilroy R."/>
        </authorList>
    </citation>
    <scope>NUCLEOTIDE SEQUENCE</scope>
    <source>
        <strain evidence="14">ChiHcec3-11533</strain>
    </source>
</reference>
<feature type="domain" description="Mur ligase central" evidence="13">
    <location>
        <begin position="44"/>
        <end position="257"/>
    </location>
</feature>
<proteinExistence type="inferred from homology"/>
<evidence type="ECO:0000256" key="2">
    <source>
        <dbReference type="ARBA" id="ARBA00008276"/>
    </source>
</evidence>
<protein>
    <recommendedName>
        <fullName evidence="3">tetrahydrofolate synthase</fullName>
        <ecNumber evidence="3">6.3.2.17</ecNumber>
    </recommendedName>
    <alternativeName>
        <fullName evidence="9">Tetrahydrofolylpolyglutamate synthase</fullName>
    </alternativeName>
</protein>
<dbReference type="GO" id="GO:0008841">
    <property type="term" value="F:dihydrofolate synthase activity"/>
    <property type="evidence" value="ECO:0007669"/>
    <property type="project" value="TreeGrafter"/>
</dbReference>
<dbReference type="InterPro" id="IPR013221">
    <property type="entry name" value="Mur_ligase_cen"/>
</dbReference>
<feature type="domain" description="Mur ligase C-terminal" evidence="12">
    <location>
        <begin position="283"/>
        <end position="393"/>
    </location>
</feature>
<comment type="catalytic activity">
    <reaction evidence="10">
        <text>(6S)-5,6,7,8-tetrahydrofolyl-(gamma-L-Glu)(n) + L-glutamate + ATP = (6S)-5,6,7,8-tetrahydrofolyl-(gamma-L-Glu)(n+1) + ADP + phosphate + H(+)</text>
        <dbReference type="Rhea" id="RHEA:10580"/>
        <dbReference type="Rhea" id="RHEA-COMP:14738"/>
        <dbReference type="Rhea" id="RHEA-COMP:14740"/>
        <dbReference type="ChEBI" id="CHEBI:15378"/>
        <dbReference type="ChEBI" id="CHEBI:29985"/>
        <dbReference type="ChEBI" id="CHEBI:30616"/>
        <dbReference type="ChEBI" id="CHEBI:43474"/>
        <dbReference type="ChEBI" id="CHEBI:141005"/>
        <dbReference type="ChEBI" id="CHEBI:456216"/>
        <dbReference type="EC" id="6.3.2.17"/>
    </reaction>
</comment>
<evidence type="ECO:0000256" key="11">
    <source>
        <dbReference type="PIRNR" id="PIRNR001563"/>
    </source>
</evidence>
<evidence type="ECO:0000256" key="10">
    <source>
        <dbReference type="ARBA" id="ARBA00047493"/>
    </source>
</evidence>
<dbReference type="Pfam" id="PF02875">
    <property type="entry name" value="Mur_ligase_C"/>
    <property type="match status" value="1"/>
</dbReference>
<dbReference type="FunFam" id="3.40.1190.10:FF:000011">
    <property type="entry name" value="Folylpolyglutamate synthase/dihydrofolate synthase"/>
    <property type="match status" value="1"/>
</dbReference>
<dbReference type="Proteomes" id="UP000824072">
    <property type="component" value="Unassembled WGS sequence"/>
</dbReference>
<evidence type="ECO:0000256" key="8">
    <source>
        <dbReference type="ARBA" id="ARBA00022842"/>
    </source>
</evidence>
<dbReference type="Pfam" id="PF08245">
    <property type="entry name" value="Mur_ligase_M"/>
    <property type="match status" value="1"/>
</dbReference>
<dbReference type="PANTHER" id="PTHR11136:SF0">
    <property type="entry name" value="DIHYDROFOLATE SYNTHETASE-RELATED"/>
    <property type="match status" value="1"/>
</dbReference>
<sequence>MNCEEAVQWIHAQRYTGHKNGLENTRALLKALGNPERAYPSVHIAGTNGKGSTAAMVESCLRTCGYKTGLYTSPYLEKYQERIRVNGNLIPEKALIEGVEAIQAACRHLQNRPTTFEIGTALAFWYFREAGVTAAVVECGLGGRCDCTNVLTPVVSLIAAIGMDHMLYLGDTLEKIAWEKAGIFKPHVPAVVARQSEELHAVFARAALEKGAPLSVAEPPLPLEITPYSSRFSLPEFGEFEIRLPGRHQLMNASLALNGLRASGFALDPAALRRGMREAAWPGRLEWMGNFLLDGAHNPQGARMLRAYLDEHFSGQPLTLLTGMMRDKQPEACAEVLSGAFCRVIATSVSEPRAMEPEALAQLYRDRGIPAVAAPTPEQALALAKGRVVVAGSLYLVGAIRSLLKEGAEWNSITCRCS</sequence>
<dbReference type="InterPro" id="IPR018109">
    <property type="entry name" value="Folylpolyglutamate_synth_CS"/>
</dbReference>
<accession>A0A9D1LCE1</accession>
<dbReference type="InterPro" id="IPR001645">
    <property type="entry name" value="Folylpolyglutamate_synth"/>
</dbReference>
<dbReference type="SUPFAM" id="SSF53244">
    <property type="entry name" value="MurD-like peptide ligases, peptide-binding domain"/>
    <property type="match status" value="1"/>
</dbReference>
<evidence type="ECO:0000256" key="3">
    <source>
        <dbReference type="ARBA" id="ARBA00013025"/>
    </source>
</evidence>
<dbReference type="InterPro" id="IPR004101">
    <property type="entry name" value="Mur_ligase_C"/>
</dbReference>
<dbReference type="GO" id="GO:0005524">
    <property type="term" value="F:ATP binding"/>
    <property type="evidence" value="ECO:0007669"/>
    <property type="project" value="UniProtKB-KW"/>
</dbReference>
<evidence type="ECO:0000259" key="13">
    <source>
        <dbReference type="Pfam" id="PF08245"/>
    </source>
</evidence>
<dbReference type="NCBIfam" id="TIGR01499">
    <property type="entry name" value="folC"/>
    <property type="match status" value="1"/>
</dbReference>
<dbReference type="PANTHER" id="PTHR11136">
    <property type="entry name" value="FOLYLPOLYGLUTAMATE SYNTHASE-RELATED"/>
    <property type="match status" value="1"/>
</dbReference>
<dbReference type="PROSITE" id="PS01012">
    <property type="entry name" value="FOLYLPOLYGLU_SYNT_2"/>
    <property type="match status" value="1"/>
</dbReference>
<dbReference type="InterPro" id="IPR036615">
    <property type="entry name" value="Mur_ligase_C_dom_sf"/>
</dbReference>
<evidence type="ECO:0000313" key="14">
    <source>
        <dbReference type="EMBL" id="HIU34345.1"/>
    </source>
</evidence>
<gene>
    <name evidence="14" type="ORF">IAB02_07260</name>
</gene>
<comment type="similarity">
    <text evidence="2 11">Belongs to the folylpolyglutamate synthase family.</text>
</comment>
<keyword evidence="8" id="KW-0460">Magnesium</keyword>
<dbReference type="Gene3D" id="3.40.1190.10">
    <property type="entry name" value="Mur-like, catalytic domain"/>
    <property type="match status" value="1"/>
</dbReference>
<evidence type="ECO:0000256" key="9">
    <source>
        <dbReference type="ARBA" id="ARBA00030592"/>
    </source>
</evidence>
<dbReference type="InterPro" id="IPR036565">
    <property type="entry name" value="Mur-like_cat_sf"/>
</dbReference>
<evidence type="ECO:0000256" key="6">
    <source>
        <dbReference type="ARBA" id="ARBA00022741"/>
    </source>
</evidence>
<name>A0A9D1LCE1_9FIRM</name>
<dbReference type="SUPFAM" id="SSF53623">
    <property type="entry name" value="MurD-like peptide ligases, catalytic domain"/>
    <property type="match status" value="1"/>
</dbReference>
<organism evidence="14 15">
    <name type="scientific">Candidatus Pullichristensenella excrementigallinarum</name>
    <dbReference type="NCBI Taxonomy" id="2840907"/>
    <lineage>
        <taxon>Bacteria</taxon>
        <taxon>Bacillati</taxon>
        <taxon>Bacillota</taxon>
        <taxon>Clostridia</taxon>
        <taxon>Candidatus Pullichristensenella</taxon>
    </lineage>
</organism>
<dbReference type="GO" id="GO:0046872">
    <property type="term" value="F:metal ion binding"/>
    <property type="evidence" value="ECO:0007669"/>
    <property type="project" value="UniProtKB-KW"/>
</dbReference>
<comment type="cofactor">
    <cofactor evidence="1">
        <name>Mg(2+)</name>
        <dbReference type="ChEBI" id="CHEBI:18420"/>
    </cofactor>
</comment>
<reference evidence="14" key="2">
    <citation type="journal article" date="2021" name="PeerJ">
        <title>Extensive microbial diversity within the chicken gut microbiome revealed by metagenomics and culture.</title>
        <authorList>
            <person name="Gilroy R."/>
            <person name="Ravi A."/>
            <person name="Getino M."/>
            <person name="Pursley I."/>
            <person name="Horton D.L."/>
            <person name="Alikhan N.F."/>
            <person name="Baker D."/>
            <person name="Gharbi K."/>
            <person name="Hall N."/>
            <person name="Watson M."/>
            <person name="Adriaenssens E.M."/>
            <person name="Foster-Nyarko E."/>
            <person name="Jarju S."/>
            <person name="Secka A."/>
            <person name="Antonio M."/>
            <person name="Oren A."/>
            <person name="Chaudhuri R.R."/>
            <person name="La Ragione R."/>
            <person name="Hildebrand F."/>
            <person name="Pallen M.J."/>
        </authorList>
    </citation>
    <scope>NUCLEOTIDE SEQUENCE</scope>
    <source>
        <strain evidence="14">ChiHcec3-11533</strain>
    </source>
</reference>
<evidence type="ECO:0000256" key="5">
    <source>
        <dbReference type="ARBA" id="ARBA00022723"/>
    </source>
</evidence>
<dbReference type="Gene3D" id="3.90.190.20">
    <property type="entry name" value="Mur ligase, C-terminal domain"/>
    <property type="match status" value="1"/>
</dbReference>
<dbReference type="PIRSF" id="PIRSF001563">
    <property type="entry name" value="Folylpolyglu_synth"/>
    <property type="match status" value="1"/>
</dbReference>
<keyword evidence="7 11" id="KW-0067">ATP-binding</keyword>
<evidence type="ECO:0000313" key="15">
    <source>
        <dbReference type="Proteomes" id="UP000824072"/>
    </source>
</evidence>
<keyword evidence="4 11" id="KW-0436">Ligase</keyword>
<dbReference type="GO" id="GO:0005737">
    <property type="term" value="C:cytoplasm"/>
    <property type="evidence" value="ECO:0007669"/>
    <property type="project" value="TreeGrafter"/>
</dbReference>